<name>A0ABU5ZEI6_9BACL</name>
<comment type="caution">
    <text evidence="2">The sequence shown here is derived from an EMBL/GenBank/DDBJ whole genome shotgun (WGS) entry which is preliminary data.</text>
</comment>
<dbReference type="InterPro" id="IPR005135">
    <property type="entry name" value="Endo/exonuclease/phosphatase"/>
</dbReference>
<dbReference type="Pfam" id="PF03372">
    <property type="entry name" value="Exo_endo_phos"/>
    <property type="match status" value="1"/>
</dbReference>
<dbReference type="SUPFAM" id="SSF56219">
    <property type="entry name" value="DNase I-like"/>
    <property type="match status" value="1"/>
</dbReference>
<evidence type="ECO:0000313" key="3">
    <source>
        <dbReference type="Proteomes" id="UP001310386"/>
    </source>
</evidence>
<keyword evidence="3" id="KW-1185">Reference proteome</keyword>
<dbReference type="GO" id="GO:0004519">
    <property type="term" value="F:endonuclease activity"/>
    <property type="evidence" value="ECO:0007669"/>
    <property type="project" value="UniProtKB-KW"/>
</dbReference>
<proteinExistence type="predicted"/>
<evidence type="ECO:0000259" key="1">
    <source>
        <dbReference type="Pfam" id="PF03372"/>
    </source>
</evidence>
<keyword evidence="2" id="KW-0378">Hydrolase</keyword>
<dbReference type="InterPro" id="IPR036691">
    <property type="entry name" value="Endo/exonu/phosph_ase_sf"/>
</dbReference>
<dbReference type="RefSeq" id="WP_371753022.1">
    <property type="nucleotide sequence ID" value="NZ_JAYJLD010000004.1"/>
</dbReference>
<keyword evidence="2" id="KW-0255">Endonuclease</keyword>
<dbReference type="InterPro" id="IPR051916">
    <property type="entry name" value="GPI-anchor_lipid_remodeler"/>
</dbReference>
<dbReference type="PANTHER" id="PTHR14859:SF15">
    <property type="entry name" value="ENDONUCLEASE_EXONUCLEASE_PHOSPHATASE DOMAIN-CONTAINING PROTEIN"/>
    <property type="match status" value="1"/>
</dbReference>
<accession>A0ABU5ZEI6</accession>
<dbReference type="PANTHER" id="PTHR14859">
    <property type="entry name" value="CALCOFLUOR WHITE HYPERSENSITIVE PROTEIN PRECURSOR"/>
    <property type="match status" value="1"/>
</dbReference>
<evidence type="ECO:0000313" key="2">
    <source>
        <dbReference type="EMBL" id="MEB3100909.1"/>
    </source>
</evidence>
<dbReference type="Gene3D" id="3.60.10.10">
    <property type="entry name" value="Endonuclease/exonuclease/phosphatase"/>
    <property type="match status" value="1"/>
</dbReference>
<protein>
    <submittedName>
        <fullName evidence="2">Endonuclease/exonuclease/phosphatase family protein</fullName>
    </submittedName>
</protein>
<dbReference type="Proteomes" id="UP001310386">
    <property type="component" value="Unassembled WGS sequence"/>
</dbReference>
<organism evidence="2 3">
    <name type="scientific">Ferviditalea candida</name>
    <dbReference type="NCBI Taxonomy" id="3108399"/>
    <lineage>
        <taxon>Bacteria</taxon>
        <taxon>Bacillati</taxon>
        <taxon>Bacillota</taxon>
        <taxon>Bacilli</taxon>
        <taxon>Bacillales</taxon>
        <taxon>Paenibacillaceae</taxon>
        <taxon>Ferviditalea</taxon>
    </lineage>
</organism>
<feature type="domain" description="Endonuclease/exonuclease/phosphatase" evidence="1">
    <location>
        <begin position="10"/>
        <end position="217"/>
    </location>
</feature>
<reference evidence="2" key="1">
    <citation type="submission" date="2023-12" db="EMBL/GenBank/DDBJ databases">
        <title>Fervidustalea candida gen. nov., sp. nov., a novel member of the family Paenibacillaceae isolated from a geothermal area.</title>
        <authorList>
            <person name="Li W.-J."/>
            <person name="Jiao J.-Y."/>
            <person name="Chen Y."/>
        </authorList>
    </citation>
    <scope>NUCLEOTIDE SEQUENCE</scope>
    <source>
        <strain evidence="2">SYSU GA230002</strain>
    </source>
</reference>
<keyword evidence="2" id="KW-0540">Nuclease</keyword>
<sequence>MEKKSLVRVMTFNIRHARGMNNRVSLRRIQDEISRGEAHIVALQEVDRFNARSWFRDQVRVIARSLEMNWCFSDSIHQGMFQYGNAILSRFPLEGTNKIFLPGKERRSILRSGVVIDERIVRVVNTHLSVNAVERSRQFPMLMASVDKLDPPVVLMGDFNMEYHHRLFLQMSPRWQRVAPQPKTATYAGGQEIDHIFVNVPGLKGRAWVQETDASDHHAVLAEIPLDMLHYSQDSVAEHGSHNDKK</sequence>
<dbReference type="EMBL" id="JAYJLD010000004">
    <property type="protein sequence ID" value="MEB3100909.1"/>
    <property type="molecule type" value="Genomic_DNA"/>
</dbReference>
<gene>
    <name evidence="2" type="ORF">VF724_04460</name>
</gene>